<dbReference type="EMBL" id="JABFAE010000007">
    <property type="protein sequence ID" value="MBA0832542.1"/>
    <property type="molecule type" value="Genomic_DNA"/>
</dbReference>
<dbReference type="Pfam" id="PF14111">
    <property type="entry name" value="DUF4283"/>
    <property type="match status" value="1"/>
</dbReference>
<accession>A0A7J9JDQ9</accession>
<comment type="caution">
    <text evidence="2">The sequence shown here is derived from an EMBL/GenBank/DDBJ whole genome shotgun (WGS) entry which is preliminary data.</text>
</comment>
<dbReference type="Proteomes" id="UP000593575">
    <property type="component" value="Unassembled WGS sequence"/>
</dbReference>
<keyword evidence="3" id="KW-1185">Reference proteome</keyword>
<dbReference type="InterPro" id="IPR025558">
    <property type="entry name" value="DUF4283"/>
</dbReference>
<gene>
    <name evidence="2" type="ORF">Goarm_016930</name>
</gene>
<dbReference type="AlphaFoldDB" id="A0A7J9JDQ9"/>
<protein>
    <recommendedName>
        <fullName evidence="1">DUF4283 domain-containing protein</fullName>
    </recommendedName>
</protein>
<evidence type="ECO:0000259" key="1">
    <source>
        <dbReference type="Pfam" id="PF14111"/>
    </source>
</evidence>
<evidence type="ECO:0000313" key="3">
    <source>
        <dbReference type="Proteomes" id="UP000593575"/>
    </source>
</evidence>
<feature type="domain" description="DUF4283" evidence="1">
    <location>
        <begin position="17"/>
        <end position="68"/>
    </location>
</feature>
<reference evidence="2 3" key="1">
    <citation type="journal article" date="2019" name="Genome Biol. Evol.">
        <title>Insights into the evolution of the New World diploid cottons (Gossypium, subgenus Houzingenia) based on genome sequencing.</title>
        <authorList>
            <person name="Grover C.E."/>
            <person name="Arick M.A. 2nd"/>
            <person name="Thrash A."/>
            <person name="Conover J.L."/>
            <person name="Sanders W.S."/>
            <person name="Peterson D.G."/>
            <person name="Frelichowski J.E."/>
            <person name="Scheffler J.A."/>
            <person name="Scheffler B.E."/>
            <person name="Wendel J.F."/>
        </authorList>
    </citation>
    <scope>NUCLEOTIDE SEQUENCE [LARGE SCALE GENOMIC DNA]</scope>
    <source>
        <strain evidence="2">6</strain>
        <tissue evidence="2">Leaf</tissue>
    </source>
</reference>
<evidence type="ECO:0000313" key="2">
    <source>
        <dbReference type="EMBL" id="MBA0832542.1"/>
    </source>
</evidence>
<name>A0A7J9JDQ9_9ROSI</name>
<proteinExistence type="predicted"/>
<organism evidence="2 3">
    <name type="scientific">Gossypium armourianum</name>
    <dbReference type="NCBI Taxonomy" id="34283"/>
    <lineage>
        <taxon>Eukaryota</taxon>
        <taxon>Viridiplantae</taxon>
        <taxon>Streptophyta</taxon>
        <taxon>Embryophyta</taxon>
        <taxon>Tracheophyta</taxon>
        <taxon>Spermatophyta</taxon>
        <taxon>Magnoliopsida</taxon>
        <taxon>eudicotyledons</taxon>
        <taxon>Gunneridae</taxon>
        <taxon>Pentapetalae</taxon>
        <taxon>rosids</taxon>
        <taxon>malvids</taxon>
        <taxon>Malvales</taxon>
        <taxon>Malvaceae</taxon>
        <taxon>Malvoideae</taxon>
        <taxon>Gossypium</taxon>
    </lineage>
</organism>
<sequence length="133" mass="15612">MLLCFVWTRWSYKQDSFRAQMNSIWKTTKNFDIQVAGKNLFLIAFNDDNDLELIMDGRPWLFCKQIIIFVLLTAPIERSQIWLVTSPVWLKIGSCPPDCDKKDLLYAFGMTFGGVIRFEFKGDFCRLRVQIDV</sequence>